<dbReference type="EMBL" id="KE123898">
    <property type="protein sequence ID" value="EPB92757.1"/>
    <property type="molecule type" value="Genomic_DNA"/>
</dbReference>
<dbReference type="VEuPathDB" id="FungiDB:HMPREF1544_00486"/>
<dbReference type="InParanoid" id="S2JWE5"/>
<sequence>MESIDTNISPQEQWEVIKTATKKVIKNFGKLVDISALKAGDSWREKGERSAGYLKRIHQARTTRQYMSSLQSPGFDGNSNPPSVATRISSASGAMGYSDSNRVATTNDSASDDLRSSGDSGGSGNARGFGDSGGSDRDGRSDGSGGEGDSDAPNEIASASAPEDSGGSAESIGCLEHPWTSNQLEDMKTFAWQYYTNLYKADRVPSAAIEAYLDTITFDRVLTEEEQVRLTRPITMSDLVEHANCSVKATAPGSDGLSYPPSCLFFSKCPSYSL</sequence>
<keyword evidence="3" id="KW-1185">Reference proteome</keyword>
<dbReference type="AlphaFoldDB" id="S2JWE5"/>
<evidence type="ECO:0000313" key="2">
    <source>
        <dbReference type="EMBL" id="EPB92757.1"/>
    </source>
</evidence>
<evidence type="ECO:0000313" key="3">
    <source>
        <dbReference type="Proteomes" id="UP000014254"/>
    </source>
</evidence>
<evidence type="ECO:0000256" key="1">
    <source>
        <dbReference type="SAM" id="MobiDB-lite"/>
    </source>
</evidence>
<feature type="region of interest" description="Disordered" evidence="1">
    <location>
        <begin position="93"/>
        <end position="174"/>
    </location>
</feature>
<accession>S2JWE5</accession>
<reference evidence="3" key="1">
    <citation type="submission" date="2013-05" db="EMBL/GenBank/DDBJ databases">
        <title>The Genome sequence of Mucor circinelloides f. circinelloides 1006PhL.</title>
        <authorList>
            <consortium name="The Broad Institute Genomics Platform"/>
            <person name="Cuomo C."/>
            <person name="Earl A."/>
            <person name="Findley K."/>
            <person name="Lee S.C."/>
            <person name="Walker B."/>
            <person name="Young S."/>
            <person name="Zeng Q."/>
            <person name="Gargeya S."/>
            <person name="Fitzgerald M."/>
            <person name="Haas B."/>
            <person name="Abouelleil A."/>
            <person name="Allen A.W."/>
            <person name="Alvarado L."/>
            <person name="Arachchi H.M."/>
            <person name="Berlin A.M."/>
            <person name="Chapman S.B."/>
            <person name="Gainer-Dewar J."/>
            <person name="Goldberg J."/>
            <person name="Griggs A."/>
            <person name="Gujja S."/>
            <person name="Hansen M."/>
            <person name="Howarth C."/>
            <person name="Imamovic A."/>
            <person name="Ireland A."/>
            <person name="Larimer J."/>
            <person name="McCowan C."/>
            <person name="Murphy C."/>
            <person name="Pearson M."/>
            <person name="Poon T.W."/>
            <person name="Priest M."/>
            <person name="Roberts A."/>
            <person name="Saif S."/>
            <person name="Shea T."/>
            <person name="Sisk P."/>
            <person name="Sykes S."/>
            <person name="Wortman J."/>
            <person name="Nusbaum C."/>
            <person name="Birren B."/>
        </authorList>
    </citation>
    <scope>NUCLEOTIDE SEQUENCE [LARGE SCALE GENOMIC DNA]</scope>
    <source>
        <strain evidence="3">1006PhL</strain>
    </source>
</reference>
<proteinExistence type="predicted"/>
<dbReference type="OrthoDB" id="10555481at2759"/>
<dbReference type="STRING" id="1220926.S2JWE5"/>
<feature type="compositionally biased region" description="Polar residues" evidence="1">
    <location>
        <begin position="93"/>
        <end position="107"/>
    </location>
</feature>
<feature type="region of interest" description="Disordered" evidence="1">
    <location>
        <begin position="69"/>
        <end position="88"/>
    </location>
</feature>
<protein>
    <submittedName>
        <fullName evidence="2">Uncharacterized protein</fullName>
    </submittedName>
</protein>
<dbReference type="Proteomes" id="UP000014254">
    <property type="component" value="Unassembled WGS sequence"/>
</dbReference>
<feature type="compositionally biased region" description="Gly residues" evidence="1">
    <location>
        <begin position="119"/>
        <end position="133"/>
    </location>
</feature>
<organism evidence="2 3">
    <name type="scientific">Mucor circinelloides f. circinelloides (strain 1006PhL)</name>
    <name type="common">Mucormycosis agent</name>
    <name type="synonym">Calyptromyces circinelloides</name>
    <dbReference type="NCBI Taxonomy" id="1220926"/>
    <lineage>
        <taxon>Eukaryota</taxon>
        <taxon>Fungi</taxon>
        <taxon>Fungi incertae sedis</taxon>
        <taxon>Mucoromycota</taxon>
        <taxon>Mucoromycotina</taxon>
        <taxon>Mucoromycetes</taxon>
        <taxon>Mucorales</taxon>
        <taxon>Mucorineae</taxon>
        <taxon>Mucoraceae</taxon>
        <taxon>Mucor</taxon>
    </lineage>
</organism>
<name>S2JWE5_MUCC1</name>
<gene>
    <name evidence="2" type="ORF">HMPREF1544_00486</name>
</gene>